<dbReference type="EMBL" id="LGPB01000128">
    <property type="protein sequence ID" value="KRG11317.1"/>
    <property type="molecule type" value="Genomic_DNA"/>
</dbReference>
<feature type="transmembrane region" description="Helical" evidence="1">
    <location>
        <begin position="17"/>
        <end position="39"/>
    </location>
</feature>
<evidence type="ECO:0000313" key="3">
    <source>
        <dbReference type="Proteomes" id="UP000053881"/>
    </source>
</evidence>
<keyword evidence="1" id="KW-0812">Transmembrane</keyword>
<protein>
    <submittedName>
        <fullName evidence="2">Permease</fullName>
    </submittedName>
</protein>
<dbReference type="Proteomes" id="UP000053881">
    <property type="component" value="Unassembled WGS sequence"/>
</dbReference>
<reference evidence="2 3" key="1">
    <citation type="submission" date="2015-06" db="EMBL/GenBank/DDBJ databases">
        <title>Genome sequencing project of Bacillus galactosidilyticus PL133.</title>
        <authorList>
            <person name="Gaiero J."/>
            <person name="Nicol R."/>
            <person name="Habash M."/>
        </authorList>
    </citation>
    <scope>NUCLEOTIDE SEQUENCE [LARGE SCALE GENOMIC DNA]</scope>
    <source>
        <strain evidence="2 3">PL133</strain>
    </source>
</reference>
<name>A0A0Q9XT04_9BACI</name>
<proteinExistence type="predicted"/>
<evidence type="ECO:0000256" key="1">
    <source>
        <dbReference type="SAM" id="Phobius"/>
    </source>
</evidence>
<gene>
    <name evidence="2" type="ORF">ACA29_18455</name>
</gene>
<dbReference type="CDD" id="cd21809">
    <property type="entry name" value="ABC-2_lan_permease-like"/>
    <property type="match status" value="1"/>
</dbReference>
<feature type="transmembrane region" description="Helical" evidence="1">
    <location>
        <begin position="171"/>
        <end position="190"/>
    </location>
</feature>
<feature type="transmembrane region" description="Helical" evidence="1">
    <location>
        <begin position="106"/>
        <end position="131"/>
    </location>
</feature>
<feature type="transmembrane region" description="Helical" evidence="1">
    <location>
        <begin position="210"/>
        <end position="235"/>
    </location>
</feature>
<accession>A0A0Q9XT04</accession>
<comment type="caution">
    <text evidence="2">The sequence shown here is derived from an EMBL/GenBank/DDBJ whole genome shotgun (WGS) entry which is preliminary data.</text>
</comment>
<organism evidence="2 3">
    <name type="scientific">Lederbergia galactosidilytica</name>
    <dbReference type="NCBI Taxonomy" id="217031"/>
    <lineage>
        <taxon>Bacteria</taxon>
        <taxon>Bacillati</taxon>
        <taxon>Bacillota</taxon>
        <taxon>Bacilli</taxon>
        <taxon>Bacillales</taxon>
        <taxon>Bacillaceae</taxon>
        <taxon>Lederbergia</taxon>
    </lineage>
</organism>
<keyword evidence="1" id="KW-1133">Transmembrane helix</keyword>
<dbReference type="Pfam" id="PF12730">
    <property type="entry name" value="ABC2_membrane_4"/>
    <property type="match status" value="1"/>
</dbReference>
<feature type="transmembrane region" description="Helical" evidence="1">
    <location>
        <begin position="59"/>
        <end position="81"/>
    </location>
</feature>
<feature type="transmembrane region" description="Helical" evidence="1">
    <location>
        <begin position="137"/>
        <end position="159"/>
    </location>
</feature>
<dbReference type="AlphaFoldDB" id="A0A0Q9XT04"/>
<keyword evidence="1" id="KW-0472">Membrane</keyword>
<evidence type="ECO:0000313" key="2">
    <source>
        <dbReference type="EMBL" id="KRG11317.1"/>
    </source>
</evidence>
<sequence>MMIQIFKADLLKMKRKWVWFLSFLGPFGVISLQAVNYGVRYDYLVGLNPDVWGELLKNINGLVTISLILGVAILASMTANVEHQQNAWKQLLALPVRKGSAFASKFLLNIIFLLIACLLLFVGTIILGLSLKFGTEIPYIAILRNSFYPLAAALPILALQTWLSITMTNQAVPLTIGILGAIVSSSAYNAADWFMWKWPLLMSDVHEPVWFVGMGLLVVGMGLLVGIILLGFGALDFTRRDVK</sequence>
<dbReference type="PATRIC" id="fig|217031.4.peg.6248"/>